<feature type="coiled-coil region" evidence="1">
    <location>
        <begin position="21"/>
        <end position="251"/>
    </location>
</feature>
<dbReference type="AlphaFoldDB" id="A0A078G0L1"/>
<gene>
    <name evidence="3" type="primary">BnaC05g01710D</name>
    <name evidence="3" type="ORF">GSBRNA2T00002671001</name>
</gene>
<keyword evidence="4" id="KW-1185">Reference proteome</keyword>
<protein>
    <submittedName>
        <fullName evidence="3">BnaC05g01710D protein</fullName>
    </submittedName>
</protein>
<evidence type="ECO:0000313" key="3">
    <source>
        <dbReference type="EMBL" id="CDY18148.1"/>
    </source>
</evidence>
<dbReference type="PANTHER" id="PTHR32258">
    <property type="entry name" value="PROTEIN NETWORKED 4A"/>
    <property type="match status" value="1"/>
</dbReference>
<feature type="region of interest" description="Disordered" evidence="2">
    <location>
        <begin position="623"/>
        <end position="646"/>
    </location>
</feature>
<evidence type="ECO:0000313" key="4">
    <source>
        <dbReference type="Proteomes" id="UP000028999"/>
    </source>
</evidence>
<dbReference type="PaxDb" id="3708-A0A078G0L1"/>
<dbReference type="EMBL" id="LK032083">
    <property type="protein sequence ID" value="CDY18148.1"/>
    <property type="molecule type" value="Genomic_DNA"/>
</dbReference>
<keyword evidence="1" id="KW-0175">Coiled coil</keyword>
<reference evidence="3 4" key="1">
    <citation type="journal article" date="2014" name="Science">
        <title>Plant genetics. Early allopolyploid evolution in the post-Neolithic Brassica napus oilseed genome.</title>
        <authorList>
            <person name="Chalhoub B."/>
            <person name="Denoeud F."/>
            <person name="Liu S."/>
            <person name="Parkin I.A."/>
            <person name="Tang H."/>
            <person name="Wang X."/>
            <person name="Chiquet J."/>
            <person name="Belcram H."/>
            <person name="Tong C."/>
            <person name="Samans B."/>
            <person name="Correa M."/>
            <person name="Da Silva C."/>
            <person name="Just J."/>
            <person name="Falentin C."/>
            <person name="Koh C.S."/>
            <person name="Le Clainche I."/>
            <person name="Bernard M."/>
            <person name="Bento P."/>
            <person name="Noel B."/>
            <person name="Labadie K."/>
            <person name="Alberti A."/>
            <person name="Charles M."/>
            <person name="Arnaud D."/>
            <person name="Guo H."/>
            <person name="Daviaud C."/>
            <person name="Alamery S."/>
            <person name="Jabbari K."/>
            <person name="Zhao M."/>
            <person name="Edger P.P."/>
            <person name="Chelaifa H."/>
            <person name="Tack D."/>
            <person name="Lassalle G."/>
            <person name="Mestiri I."/>
            <person name="Schnel N."/>
            <person name="Le Paslier M.C."/>
            <person name="Fan G."/>
            <person name="Renault V."/>
            <person name="Bayer P.E."/>
            <person name="Golicz A.A."/>
            <person name="Manoli S."/>
            <person name="Lee T.H."/>
            <person name="Thi V.H."/>
            <person name="Chalabi S."/>
            <person name="Hu Q."/>
            <person name="Fan C."/>
            <person name="Tollenaere R."/>
            <person name="Lu Y."/>
            <person name="Battail C."/>
            <person name="Shen J."/>
            <person name="Sidebottom C.H."/>
            <person name="Wang X."/>
            <person name="Canaguier A."/>
            <person name="Chauveau A."/>
            <person name="Berard A."/>
            <person name="Deniot G."/>
            <person name="Guan M."/>
            <person name="Liu Z."/>
            <person name="Sun F."/>
            <person name="Lim Y.P."/>
            <person name="Lyons E."/>
            <person name="Town C.D."/>
            <person name="Bancroft I."/>
            <person name="Wang X."/>
            <person name="Meng J."/>
            <person name="Ma J."/>
            <person name="Pires J.C."/>
            <person name="King G.J."/>
            <person name="Brunel D."/>
            <person name="Delourme R."/>
            <person name="Renard M."/>
            <person name="Aury J.M."/>
            <person name="Adams K.L."/>
            <person name="Batley J."/>
            <person name="Snowdon R.J."/>
            <person name="Tost J."/>
            <person name="Edwards D."/>
            <person name="Zhou Y."/>
            <person name="Hua W."/>
            <person name="Sharpe A.G."/>
            <person name="Paterson A.H."/>
            <person name="Guan C."/>
            <person name="Wincker P."/>
        </authorList>
    </citation>
    <scope>NUCLEOTIDE SEQUENCE [LARGE SCALE GENOMIC DNA]</scope>
    <source>
        <strain evidence="4">cv. Darmor-bzh</strain>
    </source>
</reference>
<name>A0A078G0L1_BRANA</name>
<feature type="coiled-coil region" evidence="1">
    <location>
        <begin position="559"/>
        <end position="614"/>
    </location>
</feature>
<organism evidence="3 4">
    <name type="scientific">Brassica napus</name>
    <name type="common">Rape</name>
    <dbReference type="NCBI Taxonomy" id="3708"/>
    <lineage>
        <taxon>Eukaryota</taxon>
        <taxon>Viridiplantae</taxon>
        <taxon>Streptophyta</taxon>
        <taxon>Embryophyta</taxon>
        <taxon>Tracheophyta</taxon>
        <taxon>Spermatophyta</taxon>
        <taxon>Magnoliopsida</taxon>
        <taxon>eudicotyledons</taxon>
        <taxon>Gunneridae</taxon>
        <taxon>Pentapetalae</taxon>
        <taxon>rosids</taxon>
        <taxon>malvids</taxon>
        <taxon>Brassicales</taxon>
        <taxon>Brassicaceae</taxon>
        <taxon>Brassiceae</taxon>
        <taxon>Brassica</taxon>
    </lineage>
</organism>
<dbReference type="PANTHER" id="PTHR32258:SF26">
    <property type="entry name" value="KINASE INTERACTING (KIP1-LIKE) FAMILY PROTEIN"/>
    <property type="match status" value="1"/>
</dbReference>
<feature type="coiled-coil region" evidence="1">
    <location>
        <begin position="350"/>
        <end position="391"/>
    </location>
</feature>
<sequence>MIEKSTTKVNQGVRREEVLKKKLLEEELESQRSMLSLSRDETQKLIYMNGELTTKIKQGVNREEALKVEIEDVHRQVLQLRNDYATLQGENHKTLDEKTYLTKSTLRLEEEKRKLEEDISLLLSETIYQSNLIILLEDLVLEKLSEAVKLNEDLDRLEEEVREVGDKLTSRETENLQLEGLLEKADAELLSARSANDQLEHEIADVKDELVQKEKELLEAMLMISIVKSEKSELSKAVEDLECRYKETKSIEEDKDRQVLKLQGDYEEQVKKTGHANEANLKLEADLLNLLMELDGIKAEKEKLNQELCKEKNEVELWESQASTLFGDLQISAVQETLLERLVHELAEAYNNLESRCTRKDVEIDQLKGRVNNLEDANKEQEDVMSKYFQAIILLKESMDSLEKHIDMPHALEDEPAKDTASTVDNKEGFLKLEEMCLRIKAIEEAFLTKKLAMEELKTSARRSRRRSGSLRKQNHESEMITKDIVLDQVSDCSSYGISKRDILKIEDDHSFEVQTGKSLSEESLVVDKLEISDRFTDPNKEVNKRKVLERLHSDLQKLSNLHIAVEDLKSKVEREERSEKGKEDEYEAVKGQIHEAEEALEKLLSVNRKLVTKVISGFEISDGSKSSVDLDEDERSRRRRISEQARRGSEKIGRLQFEIQRLQFLLLKLEGEREDRAKAKTSDSKTRTLLKDYIYGGVRGERRKRIKKRFAFCGCVQQPPPSP</sequence>
<dbReference type="InterPro" id="IPR051861">
    <property type="entry name" value="NET_actin-binding_domain"/>
</dbReference>
<proteinExistence type="predicted"/>
<dbReference type="Gramene" id="CDY18148">
    <property type="protein sequence ID" value="CDY18148"/>
    <property type="gene ID" value="GSBRNA2T00002671001"/>
</dbReference>
<dbReference type="Proteomes" id="UP000028999">
    <property type="component" value="Unassembled WGS sequence"/>
</dbReference>
<dbReference type="STRING" id="3708.A0A078G0L1"/>
<dbReference type="OMA" id="WIANMLL"/>
<feature type="coiled-coil region" evidence="1">
    <location>
        <begin position="280"/>
        <end position="307"/>
    </location>
</feature>
<accession>A0A078G0L1</accession>
<evidence type="ECO:0000256" key="1">
    <source>
        <dbReference type="SAM" id="Coils"/>
    </source>
</evidence>
<evidence type="ECO:0000256" key="2">
    <source>
        <dbReference type="SAM" id="MobiDB-lite"/>
    </source>
</evidence>